<accession>A0A1Y6MB55</accession>
<evidence type="ECO:0000313" key="2">
    <source>
        <dbReference type="Proteomes" id="UP000195963"/>
    </source>
</evidence>
<name>A0A1Y6MB55_9GAMM</name>
<dbReference type="RefSeq" id="WP_087844377.1">
    <property type="nucleotide sequence ID" value="NZ_FYAK01000002.1"/>
</dbReference>
<sequence>MDNSEFKKIKQEMSGKVNAIFDDFEESNNRLPTMEEFRVIIADTADNYLGPMEQNVIDGINTNLERQRIREKSLWEAVTELEAEVRLQHGGDS</sequence>
<dbReference type="AlphaFoldDB" id="A0A1Y6MB55"/>
<dbReference type="EMBL" id="FYAK01000002">
    <property type="protein sequence ID" value="SMY33774.1"/>
    <property type="molecule type" value="Genomic_DNA"/>
</dbReference>
<proteinExistence type="predicted"/>
<reference evidence="2" key="1">
    <citation type="submission" date="2017-06" db="EMBL/GenBank/DDBJ databases">
        <authorList>
            <person name="Rodrigo-Torres L."/>
            <person name="Arahal R.D."/>
            <person name="Lucena T."/>
        </authorList>
    </citation>
    <scope>NUCLEOTIDE SEQUENCE [LARGE SCALE GENOMIC DNA]</scope>
    <source>
        <strain evidence="2">CECT 9190</strain>
    </source>
</reference>
<evidence type="ECO:0000313" key="1">
    <source>
        <dbReference type="EMBL" id="SMY33774.1"/>
    </source>
</evidence>
<organism evidence="1 2">
    <name type="scientific">Photobacterium malacitanum</name>
    <dbReference type="NCBI Taxonomy" id="2204294"/>
    <lineage>
        <taxon>Bacteria</taxon>
        <taxon>Pseudomonadati</taxon>
        <taxon>Pseudomonadota</taxon>
        <taxon>Gammaproteobacteria</taxon>
        <taxon>Vibrionales</taxon>
        <taxon>Vibrionaceae</taxon>
        <taxon>Photobacterium</taxon>
    </lineage>
</organism>
<gene>
    <name evidence="1" type="ORF">PMAL9190_01233</name>
</gene>
<dbReference type="Proteomes" id="UP000195963">
    <property type="component" value="Unassembled WGS sequence"/>
</dbReference>
<keyword evidence="2" id="KW-1185">Reference proteome</keyword>
<protein>
    <submittedName>
        <fullName evidence="1">Uncharacterized protein</fullName>
    </submittedName>
</protein>